<reference evidence="1" key="2">
    <citation type="submission" date="2020-06" db="EMBL/GenBank/DDBJ databases">
        <authorList>
            <person name="Sheffer M."/>
        </authorList>
    </citation>
    <scope>NUCLEOTIDE SEQUENCE</scope>
</reference>
<accession>A0A8T0FT73</accession>
<protein>
    <submittedName>
        <fullName evidence="1">Uncharacterized protein</fullName>
    </submittedName>
</protein>
<reference evidence="1" key="1">
    <citation type="journal article" date="2020" name="bioRxiv">
        <title>Chromosome-level reference genome of the European wasp spider Argiope bruennichi: a resource for studies on range expansion and evolutionary adaptation.</title>
        <authorList>
            <person name="Sheffer M.M."/>
            <person name="Hoppe A."/>
            <person name="Krehenwinkel H."/>
            <person name="Uhl G."/>
            <person name="Kuss A.W."/>
            <person name="Jensen L."/>
            <person name="Jensen C."/>
            <person name="Gillespie R.G."/>
            <person name="Hoff K.J."/>
            <person name="Prost S."/>
        </authorList>
    </citation>
    <scope>NUCLEOTIDE SEQUENCE</scope>
</reference>
<proteinExistence type="predicted"/>
<evidence type="ECO:0000313" key="2">
    <source>
        <dbReference type="Proteomes" id="UP000807504"/>
    </source>
</evidence>
<comment type="caution">
    <text evidence="1">The sequence shown here is derived from an EMBL/GenBank/DDBJ whole genome shotgun (WGS) entry which is preliminary data.</text>
</comment>
<dbReference type="Proteomes" id="UP000807504">
    <property type="component" value="Unassembled WGS sequence"/>
</dbReference>
<dbReference type="AlphaFoldDB" id="A0A8T0FT73"/>
<sequence length="90" mass="10704">MSPLTKNLKQEIDRLLLRIIEECESPYPLAIGPNSKSQWYHETLYRLTEKLNSPYSDSYPLPRRDDLFYMRPKPTPFMSQLIPEMRLSSK</sequence>
<keyword evidence="2" id="KW-1185">Reference proteome</keyword>
<dbReference type="EMBL" id="JABXBU010000002">
    <property type="protein sequence ID" value="KAF8793832.1"/>
    <property type="molecule type" value="Genomic_DNA"/>
</dbReference>
<evidence type="ECO:0000313" key="1">
    <source>
        <dbReference type="EMBL" id="KAF8793832.1"/>
    </source>
</evidence>
<organism evidence="1 2">
    <name type="scientific">Argiope bruennichi</name>
    <name type="common">Wasp spider</name>
    <name type="synonym">Aranea bruennichi</name>
    <dbReference type="NCBI Taxonomy" id="94029"/>
    <lineage>
        <taxon>Eukaryota</taxon>
        <taxon>Metazoa</taxon>
        <taxon>Ecdysozoa</taxon>
        <taxon>Arthropoda</taxon>
        <taxon>Chelicerata</taxon>
        <taxon>Arachnida</taxon>
        <taxon>Araneae</taxon>
        <taxon>Araneomorphae</taxon>
        <taxon>Entelegynae</taxon>
        <taxon>Araneoidea</taxon>
        <taxon>Araneidae</taxon>
        <taxon>Argiope</taxon>
    </lineage>
</organism>
<name>A0A8T0FT73_ARGBR</name>
<gene>
    <name evidence="1" type="ORF">HNY73_001870</name>
</gene>